<gene>
    <name evidence="2" type="ORF">C2845_PM06G30050</name>
</gene>
<accession>A0A3L6RAV2</accession>
<evidence type="ECO:0000256" key="1">
    <source>
        <dbReference type="SAM" id="MobiDB-lite"/>
    </source>
</evidence>
<evidence type="ECO:0000313" key="3">
    <source>
        <dbReference type="Proteomes" id="UP000275267"/>
    </source>
</evidence>
<feature type="region of interest" description="Disordered" evidence="1">
    <location>
        <begin position="1"/>
        <end position="45"/>
    </location>
</feature>
<protein>
    <submittedName>
        <fullName evidence="2">Uncharacterized protein</fullName>
    </submittedName>
</protein>
<dbReference type="STRING" id="4540.A0A3L6RAV2"/>
<comment type="caution">
    <text evidence="2">The sequence shown here is derived from an EMBL/GenBank/DDBJ whole genome shotgun (WGS) entry which is preliminary data.</text>
</comment>
<name>A0A3L6RAV2_PANMI</name>
<dbReference type="AlphaFoldDB" id="A0A3L6RAV2"/>
<feature type="compositionally biased region" description="Polar residues" evidence="1">
    <location>
        <begin position="1"/>
        <end position="15"/>
    </location>
</feature>
<reference evidence="3" key="1">
    <citation type="journal article" date="2019" name="Nat. Commun.">
        <title>The genome of broomcorn millet.</title>
        <authorList>
            <person name="Zou C."/>
            <person name="Miki D."/>
            <person name="Li D."/>
            <person name="Tang Q."/>
            <person name="Xiao L."/>
            <person name="Rajput S."/>
            <person name="Deng P."/>
            <person name="Jia W."/>
            <person name="Huang R."/>
            <person name="Zhang M."/>
            <person name="Sun Y."/>
            <person name="Hu J."/>
            <person name="Fu X."/>
            <person name="Schnable P.S."/>
            <person name="Li F."/>
            <person name="Zhang H."/>
            <person name="Feng B."/>
            <person name="Zhu X."/>
            <person name="Liu R."/>
            <person name="Schnable J.C."/>
            <person name="Zhu J.-K."/>
            <person name="Zhang H."/>
        </authorList>
    </citation>
    <scope>NUCLEOTIDE SEQUENCE [LARGE SCALE GENOMIC DNA]</scope>
</reference>
<keyword evidence="3" id="KW-1185">Reference proteome</keyword>
<sequence length="124" mass="13440">MSCTLWPSGSPSRPTLSAPAPASRTWRTAAGSSRPWTPPSLRAGSGRDVEELEINFVYSSPRNRYIDMASGGLYLFRHGHAAGITSAHVAAWLRFGERRVTRRFARRARAAAAREEDAGRGGAA</sequence>
<proteinExistence type="predicted"/>
<dbReference type="EMBL" id="PQIB02000009">
    <property type="protein sequence ID" value="RLM99723.1"/>
    <property type="molecule type" value="Genomic_DNA"/>
</dbReference>
<organism evidence="2 3">
    <name type="scientific">Panicum miliaceum</name>
    <name type="common">Proso millet</name>
    <name type="synonym">Broomcorn millet</name>
    <dbReference type="NCBI Taxonomy" id="4540"/>
    <lineage>
        <taxon>Eukaryota</taxon>
        <taxon>Viridiplantae</taxon>
        <taxon>Streptophyta</taxon>
        <taxon>Embryophyta</taxon>
        <taxon>Tracheophyta</taxon>
        <taxon>Spermatophyta</taxon>
        <taxon>Magnoliopsida</taxon>
        <taxon>Liliopsida</taxon>
        <taxon>Poales</taxon>
        <taxon>Poaceae</taxon>
        <taxon>PACMAD clade</taxon>
        <taxon>Panicoideae</taxon>
        <taxon>Panicodae</taxon>
        <taxon>Paniceae</taxon>
        <taxon>Panicinae</taxon>
        <taxon>Panicum</taxon>
        <taxon>Panicum sect. Panicum</taxon>
    </lineage>
</organism>
<dbReference type="Proteomes" id="UP000275267">
    <property type="component" value="Unassembled WGS sequence"/>
</dbReference>
<evidence type="ECO:0000313" key="2">
    <source>
        <dbReference type="EMBL" id="RLM99723.1"/>
    </source>
</evidence>